<dbReference type="InterPro" id="IPR011050">
    <property type="entry name" value="Pectin_lyase_fold/virulence"/>
</dbReference>
<comment type="caution">
    <text evidence="4">The sequence shown here is derived from an EMBL/GenBank/DDBJ whole genome shotgun (WGS) entry which is preliminary data.</text>
</comment>
<feature type="compositionally biased region" description="Basic and acidic residues" evidence="1">
    <location>
        <begin position="2266"/>
        <end position="2287"/>
    </location>
</feature>
<dbReference type="SUPFAM" id="SSF51126">
    <property type="entry name" value="Pectin lyase-like"/>
    <property type="match status" value="1"/>
</dbReference>
<gene>
    <name evidence="4" type="ORF">BHE75_02412</name>
</gene>
<feature type="signal peptide" evidence="2">
    <location>
        <begin position="1"/>
        <end position="37"/>
    </location>
</feature>
<protein>
    <recommendedName>
        <fullName evidence="3">Filamentous haemagglutinin FhaB/tRNA nuclease CdiA-like TPS domain-containing protein</fullName>
    </recommendedName>
</protein>
<evidence type="ECO:0000313" key="4">
    <source>
        <dbReference type="EMBL" id="OHT20414.1"/>
    </source>
</evidence>
<evidence type="ECO:0000256" key="1">
    <source>
        <dbReference type="SAM" id="MobiDB-lite"/>
    </source>
</evidence>
<dbReference type="EMBL" id="MIPT01000001">
    <property type="protein sequence ID" value="OHT20414.1"/>
    <property type="molecule type" value="Genomic_DNA"/>
</dbReference>
<dbReference type="OrthoDB" id="7175603at2"/>
<proteinExistence type="predicted"/>
<evidence type="ECO:0000259" key="3">
    <source>
        <dbReference type="SMART" id="SM00912"/>
    </source>
</evidence>
<feature type="region of interest" description="Disordered" evidence="1">
    <location>
        <begin position="2243"/>
        <end position="2287"/>
    </location>
</feature>
<evidence type="ECO:0000313" key="5">
    <source>
        <dbReference type="Proteomes" id="UP000179467"/>
    </source>
</evidence>
<accession>A0A1S1HDX6</accession>
<sequence length="2287" mass="216976">MSAMVLQPKASRPRRPLLSSSAIAAIAAAVAHGPAAAQSFQGGVISSTPGVTVNNGIPGQTTVTVNAPSAIINWRPDDNAAGGAPIEFQPAGTSATFQGASDFTVLNRILPDGAAAGRSVLLNGNIGSSVDGARGGAVWFYSPNGLIIGSQATIDVGSLLLTTRDLADADFLDGNGIYNFGAADNSRSTVTIQPGAQIDARYDSGLGGAYVAVVAPRIAQGGSVRVDGSAAYVAGEQARITINNGLFNIEVQSGSAVNAGTAGDDVTLSHTGSTTGPASSGAGDPQSIYMVAIPKNVAVTMLVGGTVGYDAAFADVQNGTVVLSAGSNLDSSGNPSTGPASGVGAGIRVEGGTFTSQTALYARTDALVSTAGGPLAFDQGLSVTAGRNAVLQAGAGDSLTVGGNLFVSSLNRDDAGGALRGTAAVDVGAGASLSVTGVTTIDASIFDFGNVQGGTARLTGANGASIDTQSLFIRAGADSFDGSARGGDALLSLTGATLDAGDIFISAGASGGTEDIAADAFGGNATVTLANASLSVSGQLYVDASGFGGNAQQSGGTGGSGTGGNVRLSVTGAASDIQVDGQISLAARGEGGGNGSDSFGNGITGGNGTGGTAIFDQSAGALSAGGLLLDVAGLGGNGTDSAETGFTGGSGGNGTGGSAAATQTGGSLFLGGLDVLANGIGGFGGRGFDFGYGDVIDGGDGGNGAGGNATVAIGALFAAGSIILDVSATGGEGGQSDAGMAGNGGSALGGGWNGTGGGSLSFADATLSSLGSVAVLADAAGGAGAMRGGDASAGRAALSFRDSGLVNLPSATIDVSARGGDASATGGTAGSATAGSGAFTASGSSISSQAFSFAIIARGGDAFDVGHGGDATGGSMEFRLADGDLSLGGGLDIQADAGGGSGRFGGSGHGGRVAVDIDTATLTLGSNGRILLTADGTGRGIGSSTDFTSDDIGGSATGGTVSLRLSNTTQSVARGVTLSASAEGGSSGGAGGSGSGGDISLALENGAFLDIGNGLVFDASARGGDGTAGGAAEGGDISLALSGGARLSAAMAIDLDATAYGGIGGYAGNGGDARGGSILLDIAAASAESLIDIGYGIVAYADAYGGGSTGQTFSSEGFGGTGGSGTGGDIRVNLASGGIGSAFSSTFSAIGRGGNTASNNGNAGTGMGGSIEVSLAGGTFAFAGLSLDTAGIGGNAGESGYGDGGDGGAGTGGIAALRIGPGGVLQADYLDIIASGTGGDGSVGDLAAAGTGGAGRGGTASLLIEGGAFSGMGITVSADADGGSGGGALGDAPAGIGGAGAGGSATFRLAGGTVEVSGATVSASGNGGFGGYASGTGTGGANGGAGTGGTASLRVESGNLAAGYLSAIADARGGYAGYGMFDGPLATGGAAQGGLAELTLQPAGAVTADTLEISAGATGYGSPYSLVGDARGGTARIATSGGSLAIGSGLSLSAGASIRGEGGADLDVIGGTVSFSASNGTAIDYGPGSLTLDASAAILPGEGSGEGEGGESGESFAFAAAAAAGNVVGGSSSLTLDGVTLNLTGDLVLDGGSGAATEGAAAQGGSVALAVRNGGLLTVGGGATLSAIGGDAASGGTVAVNVDNGTIRVADSTAITSGGDVVFAASGTGLFDVGGDLAVVAGNDIRSSHAQPADPVDTIRAARASFQAGGDIDLGNGTIVNAGAIDITANGAASASTLRAQGDIAIAAATIAIDTLSAGGGISLAAESGDIRITSDIAAGGPIDLAGAGIYLRSQRDLSLAGLRATSGDIDIGSTGTLDLANIEASGSIRLDGTDISLVDARAGDRIALTASGFATATGIAATGDIDISALGAIDLAGADAGGSIRLDSRDVRLVDARAGSAIDVTARGLATLDGTIDARTISVGSYDIAIGTGQGGTALIGLDTDSITLTNIGEEISHVGGGNAEGWSLSNDEFGRLAAHDINIVANGDMDVGRLDVIGSAGEDGEAGRRRNLLGSELRLGAGGTLRVVDTISLTGAADSDRLVLAANDRILVDTATGSIRIANASGGLGGTLALDAPTIFVGTAQAWTDISGMADINARNDRLANSDGIDNAEGFLLARGMEFRAGRGLYIQNSTVDATAGGVRGGFTVGEGGLALIAAGQTPEVVINGRQALADGTFLTGEALVRTVTLRGEGSGSMAGFHPRSTINGCLLIGLACSIGSSTPIGIPQQDVIAALDPDEEDGEGESTGLVRSLNTPVIQFADAAGITADPVIEQPVTGAGNEDLWLDTPDGGLDTVGQQVTGTRKDDEDQEKPGSGKDRGQHQP</sequence>
<dbReference type="RefSeq" id="WP_070933984.1">
    <property type="nucleotide sequence ID" value="NZ_MIPT01000001.1"/>
</dbReference>
<dbReference type="InterPro" id="IPR012334">
    <property type="entry name" value="Pectin_lyas_fold"/>
</dbReference>
<reference evidence="4 5" key="1">
    <citation type="submission" date="2016-09" db="EMBL/GenBank/DDBJ databases">
        <title>Metabolic pathway, cell adaptation mechanisms and a novel monoxygenase revealed through proteogenomic-transcription analysis of a Sphingomonas haloaromaticamans strain degrading the fungicide ortho-phenylphenol.</title>
        <authorList>
            <person name="Perruchon C."/>
            <person name="Papadopoulou E.S."/>
            <person name="Rousidou C."/>
            <person name="Vasileiadis S."/>
            <person name="Tanou G."/>
            <person name="Amoutzias G."/>
            <person name="Molassiotis A."/>
            <person name="Karpouzas D.G."/>
        </authorList>
    </citation>
    <scope>NUCLEOTIDE SEQUENCE [LARGE SCALE GENOMIC DNA]</scope>
    <source>
        <strain evidence="4 5">P3</strain>
    </source>
</reference>
<feature type="domain" description="Filamentous haemagglutinin FhaB/tRNA nuclease CdiA-like TPS" evidence="3">
    <location>
        <begin position="35"/>
        <end position="170"/>
    </location>
</feature>
<keyword evidence="2" id="KW-0732">Signal</keyword>
<evidence type="ECO:0000256" key="2">
    <source>
        <dbReference type="SAM" id="SignalP"/>
    </source>
</evidence>
<organism evidence="4 5">
    <name type="scientific">Edaphosphingomonas haloaromaticamans</name>
    <dbReference type="NCBI Taxonomy" id="653954"/>
    <lineage>
        <taxon>Bacteria</taxon>
        <taxon>Pseudomonadati</taxon>
        <taxon>Pseudomonadota</taxon>
        <taxon>Alphaproteobacteria</taxon>
        <taxon>Sphingomonadales</taxon>
        <taxon>Rhizorhabdaceae</taxon>
        <taxon>Edaphosphingomonas</taxon>
    </lineage>
</organism>
<feature type="chain" id="PRO_5010192706" description="Filamentous haemagglutinin FhaB/tRNA nuclease CdiA-like TPS domain-containing protein" evidence="2">
    <location>
        <begin position="38"/>
        <end position="2287"/>
    </location>
</feature>
<dbReference type="Proteomes" id="UP000179467">
    <property type="component" value="Unassembled WGS sequence"/>
</dbReference>
<dbReference type="SMART" id="SM00912">
    <property type="entry name" value="Haemagg_act"/>
    <property type="match status" value="1"/>
</dbReference>
<name>A0A1S1HDX6_9SPHN</name>
<dbReference type="InterPro" id="IPR008638">
    <property type="entry name" value="FhaB/CdiA-like_TPS"/>
</dbReference>
<dbReference type="Gene3D" id="2.160.20.10">
    <property type="entry name" value="Single-stranded right-handed beta-helix, Pectin lyase-like"/>
    <property type="match status" value="1"/>
</dbReference>
<keyword evidence="5" id="KW-1185">Reference proteome</keyword>